<evidence type="ECO:0000256" key="1">
    <source>
        <dbReference type="ARBA" id="ARBA00004141"/>
    </source>
</evidence>
<comment type="subcellular location">
    <subcellularLocation>
        <location evidence="1">Membrane</location>
        <topology evidence="1">Multi-pass membrane protein</topology>
    </subcellularLocation>
    <subcellularLocation>
        <location evidence="2">Target cell membrane</location>
    </subcellularLocation>
</comment>
<sequence>MDENEQVNVVEGDSVVQITESPTPTFSDLVRATQFGRFEECQRYLESGLFDVQQRDAENVTLLHWAAINNQTAIVEYYVNKGADVNAVGGDLKSTPLQWAVRQGHLGMVVLLLKRGADYNIFDIEGCNALHLAAQFGHTAIVAYLIAKGMDIDQPDLNGMTALMWCCYRITKVDPTRLLITLGASHKATDSKQGNTALHWAVYAKNLTAVTLLLDAKADVDIKNAAGDSPLTMARKSQSPWLVHMLESQSNEPHLKNNLLRRLSENKTLCSLVRNLIPFVIYGLILFVLESSATALVKGISIAAIIVLIFLFSKSVHDSCLSTNFPVAVYLAITFWLYYTLISYLTLFILNSSFLLILVPLTATIQAYTYYRCWLTDPGVALIDRGQQVNTIIKMAEVDGFFDAKNFCSTCLIRKPLRSKHCSHCNKCVARFDHHCPWVGNCIGSKNHRHFIWFLFSVTINLLVFLYLVYAYWSSEVAITKAQNPENDSWILDVSETIIKGLSVSSTLTVGAVVSLILLLWTVSLLASQLHLILWCGMTTNESLNAKRYDHFRHDQHGNAISPFNRGCCHNCVDFFELRCLKKFVNTDIKDWRYVYRENNVADFDISIGGDNERAFKV</sequence>
<evidence type="ECO:0000256" key="10">
    <source>
        <dbReference type="ARBA" id="ARBA00023136"/>
    </source>
</evidence>
<dbReference type="InterPro" id="IPR036770">
    <property type="entry name" value="Ankyrin_rpt-contain_sf"/>
</dbReference>
<dbReference type="EC" id="2.3.1.225" evidence="13"/>
<dbReference type="Gene3D" id="1.25.40.20">
    <property type="entry name" value="Ankyrin repeat-containing domain"/>
    <property type="match status" value="1"/>
</dbReference>
<keyword evidence="11" id="KW-1053">Target membrane</keyword>
<dbReference type="GO" id="GO:0006887">
    <property type="term" value="P:exocytosis"/>
    <property type="evidence" value="ECO:0007669"/>
    <property type="project" value="UniProtKB-KW"/>
</dbReference>
<reference evidence="15" key="1">
    <citation type="submission" date="2018-10" db="EMBL/GenBank/DDBJ databases">
        <title>Transcriptome assembly of Aceria tosichella (Wheat curl mite) Type 2.</title>
        <authorList>
            <person name="Scully E.D."/>
            <person name="Geib S.M."/>
            <person name="Palmer N.A."/>
            <person name="Gupta A.K."/>
            <person name="Sarath G."/>
            <person name="Tatineni S."/>
        </authorList>
    </citation>
    <scope>NUCLEOTIDE SEQUENCE</scope>
    <source>
        <strain evidence="15">LincolnNE</strain>
    </source>
</reference>
<dbReference type="PROSITE" id="PS50216">
    <property type="entry name" value="DHHC"/>
    <property type="match status" value="1"/>
</dbReference>
<evidence type="ECO:0000256" key="12">
    <source>
        <dbReference type="PROSITE-ProRule" id="PRU00023"/>
    </source>
</evidence>
<accession>A0A6G1SP07</accession>
<feature type="transmembrane region" description="Helical" evidence="13">
    <location>
        <begin position="345"/>
        <end position="365"/>
    </location>
</feature>
<keyword evidence="13" id="KW-0012">Acyltransferase</keyword>
<dbReference type="GO" id="GO:0044231">
    <property type="term" value="C:host cell presynaptic membrane"/>
    <property type="evidence" value="ECO:0007669"/>
    <property type="project" value="UniProtKB-KW"/>
</dbReference>
<dbReference type="GO" id="GO:0044218">
    <property type="term" value="C:other organism cell membrane"/>
    <property type="evidence" value="ECO:0007669"/>
    <property type="project" value="UniProtKB-KW"/>
</dbReference>
<evidence type="ECO:0000256" key="2">
    <source>
        <dbReference type="ARBA" id="ARBA00004175"/>
    </source>
</evidence>
<comment type="domain">
    <text evidence="13">The DHHC domain is required for palmitoyltransferase activity.</text>
</comment>
<evidence type="ECO:0000259" key="14">
    <source>
        <dbReference type="Pfam" id="PF01529"/>
    </source>
</evidence>
<keyword evidence="8" id="KW-0638">Presynaptic neurotoxin</keyword>
<dbReference type="PROSITE" id="PS50297">
    <property type="entry name" value="ANK_REP_REGION"/>
    <property type="match status" value="4"/>
</dbReference>
<protein>
    <recommendedName>
        <fullName evidence="13">Palmitoyltransferase</fullName>
        <ecNumber evidence="13">2.3.1.225</ecNumber>
    </recommendedName>
</protein>
<evidence type="ECO:0000256" key="6">
    <source>
        <dbReference type="ARBA" id="ARBA00022737"/>
    </source>
</evidence>
<evidence type="ECO:0000256" key="4">
    <source>
        <dbReference type="ARBA" id="ARBA00022537"/>
    </source>
</evidence>
<feature type="repeat" description="ANK" evidence="12">
    <location>
        <begin position="193"/>
        <end position="225"/>
    </location>
</feature>
<keyword evidence="8" id="KW-0800">Toxin</keyword>
<evidence type="ECO:0000256" key="3">
    <source>
        <dbReference type="ARBA" id="ARBA00022483"/>
    </source>
</evidence>
<evidence type="ECO:0000256" key="7">
    <source>
        <dbReference type="ARBA" id="ARBA00022989"/>
    </source>
</evidence>
<dbReference type="PANTHER" id="PTHR24161">
    <property type="entry name" value="ANK_REP_REGION DOMAIN-CONTAINING PROTEIN-RELATED"/>
    <property type="match status" value="1"/>
</dbReference>
<keyword evidence="9 12" id="KW-0040">ANK repeat</keyword>
<dbReference type="GO" id="GO:0019706">
    <property type="term" value="F:protein-cysteine S-palmitoyltransferase activity"/>
    <property type="evidence" value="ECO:0007669"/>
    <property type="project" value="UniProtKB-EC"/>
</dbReference>
<evidence type="ECO:0000256" key="11">
    <source>
        <dbReference type="ARBA" id="ARBA00023298"/>
    </source>
</evidence>
<feature type="transmembrane region" description="Helical" evidence="13">
    <location>
        <begin position="512"/>
        <end position="538"/>
    </location>
</feature>
<dbReference type="PROSITE" id="PS50088">
    <property type="entry name" value="ANK_REPEAT"/>
    <property type="match status" value="4"/>
</dbReference>
<dbReference type="Pfam" id="PF00023">
    <property type="entry name" value="Ank"/>
    <property type="match status" value="1"/>
</dbReference>
<organism evidence="15">
    <name type="scientific">Aceria tosichella</name>
    <name type="common">wheat curl mite</name>
    <dbReference type="NCBI Taxonomy" id="561515"/>
    <lineage>
        <taxon>Eukaryota</taxon>
        <taxon>Metazoa</taxon>
        <taxon>Ecdysozoa</taxon>
        <taxon>Arthropoda</taxon>
        <taxon>Chelicerata</taxon>
        <taxon>Arachnida</taxon>
        <taxon>Acari</taxon>
        <taxon>Acariformes</taxon>
        <taxon>Trombidiformes</taxon>
        <taxon>Prostigmata</taxon>
        <taxon>Eupodina</taxon>
        <taxon>Eriophyoidea</taxon>
        <taxon>Eriophyidae</taxon>
        <taxon>Eriophyinae</taxon>
        <taxon>Aceriini</taxon>
        <taxon>Aceria</taxon>
    </lineage>
</organism>
<evidence type="ECO:0000313" key="15">
    <source>
        <dbReference type="EMBL" id="MDE52138.1"/>
    </source>
</evidence>
<feature type="transmembrane region" description="Helical" evidence="13">
    <location>
        <begin position="320"/>
        <end position="339"/>
    </location>
</feature>
<keyword evidence="5 13" id="KW-0812">Transmembrane</keyword>
<dbReference type="PANTHER" id="PTHR24161:SF85">
    <property type="entry name" value="PALMITOYLTRANSFERASE HIP14"/>
    <property type="match status" value="1"/>
</dbReference>
<comment type="catalytic activity">
    <reaction evidence="13">
        <text>L-cysteinyl-[protein] + hexadecanoyl-CoA = S-hexadecanoyl-L-cysteinyl-[protein] + CoA</text>
        <dbReference type="Rhea" id="RHEA:36683"/>
        <dbReference type="Rhea" id="RHEA-COMP:10131"/>
        <dbReference type="Rhea" id="RHEA-COMP:11032"/>
        <dbReference type="ChEBI" id="CHEBI:29950"/>
        <dbReference type="ChEBI" id="CHEBI:57287"/>
        <dbReference type="ChEBI" id="CHEBI:57379"/>
        <dbReference type="ChEBI" id="CHEBI:74151"/>
        <dbReference type="EC" id="2.3.1.225"/>
    </reaction>
</comment>
<feature type="transmembrane region" description="Helical" evidence="13">
    <location>
        <begin position="295"/>
        <end position="313"/>
    </location>
</feature>
<keyword evidence="3" id="KW-0268">Exocytosis</keyword>
<dbReference type="InterPro" id="IPR002110">
    <property type="entry name" value="Ankyrin_rpt"/>
</dbReference>
<proteinExistence type="inferred from homology"/>
<keyword evidence="13 15" id="KW-0808">Transferase</keyword>
<keyword evidence="6" id="KW-0677">Repeat</keyword>
<keyword evidence="4" id="KW-1052">Target cell membrane</keyword>
<dbReference type="AlphaFoldDB" id="A0A6G1SP07"/>
<feature type="transmembrane region" description="Helical" evidence="13">
    <location>
        <begin position="269"/>
        <end position="289"/>
    </location>
</feature>
<dbReference type="SUPFAM" id="SSF48403">
    <property type="entry name" value="Ankyrin repeat"/>
    <property type="match status" value="1"/>
</dbReference>
<feature type="repeat" description="ANK" evidence="12">
    <location>
        <begin position="92"/>
        <end position="124"/>
    </location>
</feature>
<feature type="transmembrane region" description="Helical" evidence="13">
    <location>
        <begin position="451"/>
        <end position="473"/>
    </location>
</feature>
<dbReference type="SMART" id="SM00248">
    <property type="entry name" value="ANK"/>
    <property type="match status" value="5"/>
</dbReference>
<dbReference type="InterPro" id="IPR001594">
    <property type="entry name" value="Palmitoyltrfase_DHHC"/>
</dbReference>
<keyword evidence="8" id="KW-0528">Neurotoxin</keyword>
<evidence type="ECO:0000256" key="13">
    <source>
        <dbReference type="RuleBase" id="RU079119"/>
    </source>
</evidence>
<feature type="repeat" description="ANK" evidence="12">
    <location>
        <begin position="58"/>
        <end position="90"/>
    </location>
</feature>
<dbReference type="Pfam" id="PF12796">
    <property type="entry name" value="Ank_2"/>
    <property type="match status" value="2"/>
</dbReference>
<comment type="similarity">
    <text evidence="13">Belongs to the DHHC palmitoyltransferase family.</text>
</comment>
<gene>
    <name evidence="15" type="primary">Zdhhc17</name>
    <name evidence="15" type="ORF">g.10021</name>
</gene>
<evidence type="ECO:0000256" key="5">
    <source>
        <dbReference type="ARBA" id="ARBA00022692"/>
    </source>
</evidence>
<feature type="domain" description="Palmitoyltransferase DHHC" evidence="14">
    <location>
        <begin position="403"/>
        <end position="546"/>
    </location>
</feature>
<keyword evidence="10 13" id="KW-0472">Membrane</keyword>
<dbReference type="GO" id="GO:0016020">
    <property type="term" value="C:membrane"/>
    <property type="evidence" value="ECO:0007669"/>
    <property type="project" value="UniProtKB-SubCell"/>
</dbReference>
<name>A0A6G1SP07_9ACAR</name>
<keyword evidence="7 13" id="KW-1133">Transmembrane helix</keyword>
<feature type="repeat" description="ANK" evidence="12">
    <location>
        <begin position="125"/>
        <end position="157"/>
    </location>
</feature>
<evidence type="ECO:0000256" key="9">
    <source>
        <dbReference type="ARBA" id="ARBA00023043"/>
    </source>
</evidence>
<dbReference type="EMBL" id="GGYP01007367">
    <property type="protein sequence ID" value="MDE52138.1"/>
    <property type="molecule type" value="Transcribed_RNA"/>
</dbReference>
<dbReference type="Pfam" id="PF01529">
    <property type="entry name" value="DHHC"/>
    <property type="match status" value="1"/>
</dbReference>
<evidence type="ECO:0000256" key="8">
    <source>
        <dbReference type="ARBA" id="ARBA00023028"/>
    </source>
</evidence>